<organism evidence="2 3">
    <name type="scientific">Paragonimus westermani</name>
    <dbReference type="NCBI Taxonomy" id="34504"/>
    <lineage>
        <taxon>Eukaryota</taxon>
        <taxon>Metazoa</taxon>
        <taxon>Spiralia</taxon>
        <taxon>Lophotrochozoa</taxon>
        <taxon>Platyhelminthes</taxon>
        <taxon>Trematoda</taxon>
        <taxon>Digenea</taxon>
        <taxon>Plagiorchiida</taxon>
        <taxon>Troglotremata</taxon>
        <taxon>Troglotrematidae</taxon>
        <taxon>Paragonimus</taxon>
    </lineage>
</organism>
<name>A0A5J4NN79_9TREM</name>
<comment type="caution">
    <text evidence="2">The sequence shown here is derived from an EMBL/GenBank/DDBJ whole genome shotgun (WGS) entry which is preliminary data.</text>
</comment>
<evidence type="ECO:0000313" key="3">
    <source>
        <dbReference type="Proteomes" id="UP000324629"/>
    </source>
</evidence>
<evidence type="ECO:0000313" key="2">
    <source>
        <dbReference type="EMBL" id="KAA3677002.1"/>
    </source>
</evidence>
<reference evidence="2 3" key="1">
    <citation type="journal article" date="2019" name="Gigascience">
        <title>Whole-genome sequence of the oriental lung fluke Paragonimus westermani.</title>
        <authorList>
            <person name="Oey H."/>
            <person name="Zakrzewski M."/>
            <person name="Narain K."/>
            <person name="Devi K.R."/>
            <person name="Agatsuma T."/>
            <person name="Nawaratna S."/>
            <person name="Gobert G.N."/>
            <person name="Jones M.K."/>
            <person name="Ragan M.A."/>
            <person name="McManus D.P."/>
            <person name="Krause L."/>
        </authorList>
    </citation>
    <scope>NUCLEOTIDE SEQUENCE [LARGE SCALE GENOMIC DNA]</scope>
    <source>
        <strain evidence="2 3">IND2009</strain>
    </source>
</reference>
<feature type="region of interest" description="Disordered" evidence="1">
    <location>
        <begin position="176"/>
        <end position="200"/>
    </location>
</feature>
<feature type="compositionally biased region" description="Polar residues" evidence="1">
    <location>
        <begin position="186"/>
        <end position="200"/>
    </location>
</feature>
<dbReference type="AlphaFoldDB" id="A0A5J4NN79"/>
<dbReference type="EMBL" id="QNGE01001709">
    <property type="protein sequence ID" value="KAA3677002.1"/>
    <property type="molecule type" value="Genomic_DNA"/>
</dbReference>
<accession>A0A5J4NN79</accession>
<protein>
    <submittedName>
        <fullName evidence="2">Uncharacterized protein</fullName>
    </submittedName>
</protein>
<feature type="non-terminal residue" evidence="2">
    <location>
        <position position="1"/>
    </location>
</feature>
<proteinExistence type="predicted"/>
<gene>
    <name evidence="2" type="ORF">DEA37_0005486</name>
</gene>
<feature type="compositionally biased region" description="Basic and acidic residues" evidence="1">
    <location>
        <begin position="176"/>
        <end position="185"/>
    </location>
</feature>
<evidence type="ECO:0000256" key="1">
    <source>
        <dbReference type="SAM" id="MobiDB-lite"/>
    </source>
</evidence>
<dbReference type="Proteomes" id="UP000324629">
    <property type="component" value="Unassembled WGS sequence"/>
</dbReference>
<keyword evidence="3" id="KW-1185">Reference proteome</keyword>
<sequence>NRLNQLLKHPIYTNNYHVNIITGCAASTVTNFKASLLIGSKRSIGKPSSFILFRIGRPSFAFFTVPDTKSQQSMNSNSVCMVVGSVKHRESTNMSASARKQAHIQQNTETKNDWLMQVLQKGLNSFSIHTESLNEQTLPTKERPQRLCYPRSANFKMYRLSFDACYPLAAKDLTPRRQKPNDYRQNKASRPKSSAVTESNSTLLCSNSTFPNSKSHPSKFNNRKKLGTNEMHNFLEAQQRFANIMKSLLLLCHVELGISGREPVTKARTITKVTFGLLLCTSSMSFPYREARKRVHVLGNAILIKAQREVPSLGSKL</sequence>